<gene>
    <name evidence="2" type="ORF">VA603_05520</name>
</gene>
<accession>A0ABU5V0W7</accession>
<organism evidence="2 3">
    <name type="scientific">Stenotrophomonas capsici</name>
    <dbReference type="NCBI Taxonomy" id="3110230"/>
    <lineage>
        <taxon>Bacteria</taxon>
        <taxon>Pseudomonadati</taxon>
        <taxon>Pseudomonadota</taxon>
        <taxon>Gammaproteobacteria</taxon>
        <taxon>Lysobacterales</taxon>
        <taxon>Lysobacteraceae</taxon>
        <taxon>Stenotrophomonas</taxon>
    </lineage>
</organism>
<evidence type="ECO:0000256" key="1">
    <source>
        <dbReference type="SAM" id="SignalP"/>
    </source>
</evidence>
<evidence type="ECO:0000313" key="3">
    <source>
        <dbReference type="Proteomes" id="UP001301653"/>
    </source>
</evidence>
<feature type="chain" id="PRO_5047376963" evidence="1">
    <location>
        <begin position="21"/>
        <end position="123"/>
    </location>
</feature>
<keyword evidence="3" id="KW-1185">Reference proteome</keyword>
<comment type="caution">
    <text evidence="2">The sequence shown here is derived from an EMBL/GenBank/DDBJ whole genome shotgun (WGS) entry which is preliminary data.</text>
</comment>
<proteinExistence type="predicted"/>
<feature type="signal peptide" evidence="1">
    <location>
        <begin position="1"/>
        <end position="20"/>
    </location>
</feature>
<evidence type="ECO:0000313" key="2">
    <source>
        <dbReference type="EMBL" id="MEA5666994.1"/>
    </source>
</evidence>
<dbReference type="EMBL" id="JAYFUH010000064">
    <property type="protein sequence ID" value="MEA5666994.1"/>
    <property type="molecule type" value="Genomic_DNA"/>
</dbReference>
<reference evidence="2 3" key="1">
    <citation type="submission" date="2023-12" db="EMBL/GenBank/DDBJ databases">
        <title>Stenotrophomonas guangdongensis sp. nov., isolated from wilted pepper plants (Capsicum annuum).</title>
        <authorList>
            <person name="Qiu M."/>
            <person name="Li Y."/>
            <person name="Liu Q."/>
            <person name="Zhang X."/>
            <person name="Huang Y."/>
            <person name="Guo R."/>
            <person name="Hu M."/>
            <person name="Zhou J."/>
            <person name="Zhou X."/>
        </authorList>
    </citation>
    <scope>NUCLEOTIDE SEQUENCE [LARGE SCALE GENOMIC DNA]</scope>
    <source>
        <strain evidence="2 3">MH1</strain>
    </source>
</reference>
<name>A0ABU5V0W7_9GAMM</name>
<dbReference type="Proteomes" id="UP001301653">
    <property type="component" value="Unassembled WGS sequence"/>
</dbReference>
<keyword evidence="1" id="KW-0732">Signal</keyword>
<dbReference type="RefSeq" id="WP_192286709.1">
    <property type="nucleotide sequence ID" value="NZ_JAYFUH010000064.1"/>
</dbReference>
<protein>
    <submittedName>
        <fullName evidence="2">Type 1 fimbrial protein</fullName>
    </submittedName>
</protein>
<sequence>MKTPLLLCVALVSISATVQANTGTMRFNGVIADPSCTMQLSATAQELRLSDCPASAGGAVISVKPLGGGEEGNARMGGPVAGLAALSGDDPGTEQRGISARYPLRGAQQARLQGDYVVVIDYP</sequence>